<sequence length="196" mass="23412">MILKETLKRVVNSQRDDLKAFEYGTTREKLEDINLDMPYAIILSGIRRCGKSTLLHQYISNIDNYYYLNFEDVRLNDFDSNDFEKLDNVFKELFKECNYYMFDEIQNIDKWEVFVRQKLDIAKRFLITGSNASLLSRELGTKLTGRHINIELFPFSFKEFLSFKNLEANSESFMEYLTDGGFPEYLKYKKEEILRE</sequence>
<proteinExistence type="predicted"/>
<dbReference type="AlphaFoldDB" id="A0A7K4FRP0"/>
<protein>
    <submittedName>
        <fullName evidence="2">AAA family ATPase</fullName>
    </submittedName>
</protein>
<evidence type="ECO:0000259" key="1">
    <source>
        <dbReference type="Pfam" id="PF13173"/>
    </source>
</evidence>
<dbReference type="PANTHER" id="PTHR33295">
    <property type="entry name" value="ATPASE"/>
    <property type="match status" value="1"/>
</dbReference>
<dbReference type="InterPro" id="IPR027417">
    <property type="entry name" value="P-loop_NTPase"/>
</dbReference>
<dbReference type="InterPro" id="IPR041682">
    <property type="entry name" value="AAA_14"/>
</dbReference>
<dbReference type="PANTHER" id="PTHR33295:SF8">
    <property type="entry name" value="AAA+ ATPASE DOMAIN-CONTAINING PROTEIN"/>
    <property type="match status" value="1"/>
</dbReference>
<reference evidence="2 3" key="1">
    <citation type="submission" date="2020-05" db="EMBL/GenBank/DDBJ databases">
        <authorList>
            <person name="Zhang R."/>
        </authorList>
    </citation>
    <scope>NUCLEOTIDE SEQUENCE [LARGE SCALE GENOMIC DNA]</scope>
    <source>
        <strain evidence="2 3">DSM 28986</strain>
    </source>
</reference>
<dbReference type="EMBL" id="JABGBP010000389">
    <property type="protein sequence ID" value="NOL60998.1"/>
    <property type="molecule type" value="Genomic_DNA"/>
</dbReference>
<dbReference type="Gene3D" id="3.40.50.300">
    <property type="entry name" value="P-loop containing nucleotide triphosphate hydrolases"/>
    <property type="match status" value="1"/>
</dbReference>
<gene>
    <name evidence="2" type="ORF">HLB00_09215</name>
</gene>
<name>A0A7K4FRP0_9ARCH</name>
<dbReference type="Proteomes" id="UP000546917">
    <property type="component" value="Unassembled WGS sequence"/>
</dbReference>
<comment type="caution">
    <text evidence="2">The sequence shown here is derived from an EMBL/GenBank/DDBJ whole genome shotgun (WGS) entry which is preliminary data.</text>
</comment>
<accession>A0A7K4FRP0</accession>
<organism evidence="2 3">
    <name type="scientific">Ferroplasma acidiphilum</name>
    <dbReference type="NCBI Taxonomy" id="74969"/>
    <lineage>
        <taxon>Archaea</taxon>
        <taxon>Methanobacteriati</taxon>
        <taxon>Thermoplasmatota</taxon>
        <taxon>Thermoplasmata</taxon>
        <taxon>Thermoplasmatales</taxon>
        <taxon>Ferroplasmaceae</taxon>
        <taxon>Ferroplasma</taxon>
    </lineage>
</organism>
<dbReference type="RefSeq" id="WP_171482056.1">
    <property type="nucleotide sequence ID" value="NZ_JABGBP010000389.1"/>
</dbReference>
<feature type="non-terminal residue" evidence="2">
    <location>
        <position position="196"/>
    </location>
</feature>
<feature type="domain" description="AAA" evidence="1">
    <location>
        <begin position="40"/>
        <end position="161"/>
    </location>
</feature>
<dbReference type="SUPFAM" id="SSF52540">
    <property type="entry name" value="P-loop containing nucleoside triphosphate hydrolases"/>
    <property type="match status" value="1"/>
</dbReference>
<evidence type="ECO:0000313" key="3">
    <source>
        <dbReference type="Proteomes" id="UP000546917"/>
    </source>
</evidence>
<evidence type="ECO:0000313" key="2">
    <source>
        <dbReference type="EMBL" id="NOL60998.1"/>
    </source>
</evidence>
<dbReference type="Pfam" id="PF13173">
    <property type="entry name" value="AAA_14"/>
    <property type="match status" value="1"/>
</dbReference>